<reference evidence="1" key="2">
    <citation type="journal article" date="2022" name="New Phytol.">
        <title>Evolutionary transition to the ectomycorrhizal habit in the genomes of a hyperdiverse lineage of mushroom-forming fungi.</title>
        <authorList>
            <person name="Looney B."/>
            <person name="Miyauchi S."/>
            <person name="Morin E."/>
            <person name="Drula E."/>
            <person name="Courty P.E."/>
            <person name="Kohler A."/>
            <person name="Kuo A."/>
            <person name="LaButti K."/>
            <person name="Pangilinan J."/>
            <person name="Lipzen A."/>
            <person name="Riley R."/>
            <person name="Andreopoulos W."/>
            <person name="He G."/>
            <person name="Johnson J."/>
            <person name="Nolan M."/>
            <person name="Tritt A."/>
            <person name="Barry K.W."/>
            <person name="Grigoriev I.V."/>
            <person name="Nagy L.G."/>
            <person name="Hibbett D."/>
            <person name="Henrissat B."/>
            <person name="Matheny P.B."/>
            <person name="Labbe J."/>
            <person name="Martin F.M."/>
        </authorList>
    </citation>
    <scope>NUCLEOTIDE SEQUENCE</scope>
    <source>
        <strain evidence="1">FP105234-sp</strain>
    </source>
</reference>
<evidence type="ECO:0000313" key="2">
    <source>
        <dbReference type="Proteomes" id="UP000814033"/>
    </source>
</evidence>
<evidence type="ECO:0000313" key="1">
    <source>
        <dbReference type="EMBL" id="KAI0041407.1"/>
    </source>
</evidence>
<proteinExistence type="predicted"/>
<feature type="non-terminal residue" evidence="1">
    <location>
        <position position="1"/>
    </location>
</feature>
<protein>
    <submittedName>
        <fullName evidence="1">Uncharacterized protein</fullName>
    </submittedName>
</protein>
<keyword evidence="2" id="KW-1185">Reference proteome</keyword>
<name>A0ACB8RBS0_9AGAM</name>
<organism evidence="1 2">
    <name type="scientific">Auriscalpium vulgare</name>
    <dbReference type="NCBI Taxonomy" id="40419"/>
    <lineage>
        <taxon>Eukaryota</taxon>
        <taxon>Fungi</taxon>
        <taxon>Dikarya</taxon>
        <taxon>Basidiomycota</taxon>
        <taxon>Agaricomycotina</taxon>
        <taxon>Agaricomycetes</taxon>
        <taxon>Russulales</taxon>
        <taxon>Auriscalpiaceae</taxon>
        <taxon>Auriscalpium</taxon>
    </lineage>
</organism>
<comment type="caution">
    <text evidence="1">The sequence shown here is derived from an EMBL/GenBank/DDBJ whole genome shotgun (WGS) entry which is preliminary data.</text>
</comment>
<dbReference type="Proteomes" id="UP000814033">
    <property type="component" value="Unassembled WGS sequence"/>
</dbReference>
<sequence length="78" mass="8635">EVGSRPAALVLSACSPSSPRRVCFQLPLPFGAYILELEYAHKTDRLSSYAPPQLPVLNGVVILLHSVPWWSQHQRADP</sequence>
<dbReference type="EMBL" id="MU276124">
    <property type="protein sequence ID" value="KAI0041407.1"/>
    <property type="molecule type" value="Genomic_DNA"/>
</dbReference>
<accession>A0ACB8RBS0</accession>
<reference evidence="1" key="1">
    <citation type="submission" date="2021-02" db="EMBL/GenBank/DDBJ databases">
        <authorList>
            <consortium name="DOE Joint Genome Institute"/>
            <person name="Ahrendt S."/>
            <person name="Looney B.P."/>
            <person name="Miyauchi S."/>
            <person name="Morin E."/>
            <person name="Drula E."/>
            <person name="Courty P.E."/>
            <person name="Chicoki N."/>
            <person name="Fauchery L."/>
            <person name="Kohler A."/>
            <person name="Kuo A."/>
            <person name="Labutti K."/>
            <person name="Pangilinan J."/>
            <person name="Lipzen A."/>
            <person name="Riley R."/>
            <person name="Andreopoulos W."/>
            <person name="He G."/>
            <person name="Johnson J."/>
            <person name="Barry K.W."/>
            <person name="Grigoriev I.V."/>
            <person name="Nagy L."/>
            <person name="Hibbett D."/>
            <person name="Henrissat B."/>
            <person name="Matheny P.B."/>
            <person name="Labbe J."/>
            <person name="Martin F."/>
        </authorList>
    </citation>
    <scope>NUCLEOTIDE SEQUENCE</scope>
    <source>
        <strain evidence="1">FP105234-sp</strain>
    </source>
</reference>
<gene>
    <name evidence="1" type="ORF">FA95DRAFT_1565385</name>
</gene>